<name>A0ABY9Q7G3_GEOTD</name>
<reference evidence="3 4" key="1">
    <citation type="submission" date="2023-08" db="EMBL/GenBank/DDBJ databases">
        <title>Complete genome sequence of Geobacillus thermodenitrificans K1041, a genetically tractable strain representative of the genus Geobacillus.</title>
        <authorList>
            <person name="Kani S."/>
            <person name="Suzuki H."/>
        </authorList>
    </citation>
    <scope>NUCLEOTIDE SEQUENCE [LARGE SCALE GENOMIC DNA]</scope>
    <source>
        <strain evidence="3 4">K1041</strain>
    </source>
</reference>
<gene>
    <name evidence="3" type="primary">cmr1</name>
    <name evidence="3" type="ORF">HSX42_11185</name>
</gene>
<evidence type="ECO:0000313" key="3">
    <source>
        <dbReference type="EMBL" id="WMV74859.1"/>
    </source>
</evidence>
<accession>A0ABY9Q7G3</accession>
<protein>
    <submittedName>
        <fullName evidence="3">Type III-B CRISPR module RAMP protein Cmr1</fullName>
    </submittedName>
</protein>
<dbReference type="RefSeq" id="WP_216361403.1">
    <property type="nucleotide sequence ID" value="NZ_CP133461.1"/>
</dbReference>
<sequence>MLQNEYTCEIITPLVAKGADKRMLELRASALKGLMRFWWRTLHGHLSLEKLRKREGELFGESEMNVSIPSL</sequence>
<proteinExistence type="predicted"/>
<dbReference type="EMBL" id="CP133461">
    <property type="protein sequence ID" value="WMV74859.1"/>
    <property type="molecule type" value="Genomic_DNA"/>
</dbReference>
<feature type="domain" description="CRISPR type III-associated protein" evidence="2">
    <location>
        <begin position="7"/>
        <end position="62"/>
    </location>
</feature>
<dbReference type="Proteomes" id="UP001297580">
    <property type="component" value="Chromosome"/>
</dbReference>
<dbReference type="InterPro" id="IPR005537">
    <property type="entry name" value="RAMP_III_fam"/>
</dbReference>
<evidence type="ECO:0000313" key="4">
    <source>
        <dbReference type="Proteomes" id="UP001297580"/>
    </source>
</evidence>
<dbReference type="InterPro" id="IPR007522">
    <property type="entry name" value="CRISPR-assoc_prot_TM1795"/>
</dbReference>
<evidence type="ECO:0000259" key="2">
    <source>
        <dbReference type="Pfam" id="PF03787"/>
    </source>
</evidence>
<keyword evidence="4" id="KW-1185">Reference proteome</keyword>
<dbReference type="Pfam" id="PF03787">
    <property type="entry name" value="RAMPs"/>
    <property type="match status" value="1"/>
</dbReference>
<organism evidence="3 4">
    <name type="scientific">Geobacillus thermodenitrificans</name>
    <dbReference type="NCBI Taxonomy" id="33940"/>
    <lineage>
        <taxon>Bacteria</taxon>
        <taxon>Bacillati</taxon>
        <taxon>Bacillota</taxon>
        <taxon>Bacilli</taxon>
        <taxon>Bacillales</taxon>
        <taxon>Anoxybacillaceae</taxon>
        <taxon>Geobacillus</taxon>
    </lineage>
</organism>
<dbReference type="NCBIfam" id="TIGR01894">
    <property type="entry name" value="cas_TM1795_cmr1"/>
    <property type="match status" value="1"/>
</dbReference>
<evidence type="ECO:0000256" key="1">
    <source>
        <dbReference type="ARBA" id="ARBA00023118"/>
    </source>
</evidence>
<keyword evidence="1" id="KW-0051">Antiviral defense</keyword>